<reference evidence="2 3" key="1">
    <citation type="submission" date="2017-04" db="EMBL/GenBank/DDBJ databases">
        <title>Draft genome sequence of Tuber borchii Vittad., a whitish edible truffle.</title>
        <authorList>
            <consortium name="DOE Joint Genome Institute"/>
            <person name="Murat C."/>
            <person name="Kuo A."/>
            <person name="Barry K.W."/>
            <person name="Clum A."/>
            <person name="Dockter R.B."/>
            <person name="Fauchery L."/>
            <person name="Iotti M."/>
            <person name="Kohler A."/>
            <person name="Labutti K."/>
            <person name="Lindquist E.A."/>
            <person name="Lipzen A."/>
            <person name="Ohm R.A."/>
            <person name="Wang M."/>
            <person name="Grigoriev I.V."/>
            <person name="Zambonelli A."/>
            <person name="Martin F.M."/>
        </authorList>
    </citation>
    <scope>NUCLEOTIDE SEQUENCE [LARGE SCALE GENOMIC DNA]</scope>
    <source>
        <strain evidence="2 3">Tbo3840</strain>
    </source>
</reference>
<dbReference type="AlphaFoldDB" id="A0A2T6ZQ15"/>
<sequence length="316" mass="35471">MASKHYSNLDLINLVDSFPNAATHPVFHAERLGELSILVHDAHTLGYILPSVTAVLKDTKLSGTHWGFSGKVITLAGETVEERSENIRKTTESWRENGIFDVLRGWRNELYTVYSPKGHEYFRLERSACALFGVVTYGASVHMTAYTASPLKIWVPRRNPEKPTYGGLLDNTVAGGISSGTSVFETLVRESEEEASFPENLIREKARAVGHVSYFYQRMKTAGGEEGLFQPEVQYVYDLEVGNNVIPKPCDDEVQDFKLMDVGQVKAELAKGSFKPNCSLVLLDFFIRHGIITPENEPDYIEIGSRLHRLLEFPTR</sequence>
<dbReference type="SUPFAM" id="SSF55811">
    <property type="entry name" value="Nudix"/>
    <property type="match status" value="1"/>
</dbReference>
<organism evidence="2 3">
    <name type="scientific">Tuber borchii</name>
    <name type="common">White truffle</name>
    <dbReference type="NCBI Taxonomy" id="42251"/>
    <lineage>
        <taxon>Eukaryota</taxon>
        <taxon>Fungi</taxon>
        <taxon>Dikarya</taxon>
        <taxon>Ascomycota</taxon>
        <taxon>Pezizomycotina</taxon>
        <taxon>Pezizomycetes</taxon>
        <taxon>Pezizales</taxon>
        <taxon>Tuberaceae</taxon>
        <taxon>Tuber</taxon>
    </lineage>
</organism>
<evidence type="ECO:0000259" key="1">
    <source>
        <dbReference type="PROSITE" id="PS51462"/>
    </source>
</evidence>
<keyword evidence="2" id="KW-0378">Hydrolase</keyword>
<comment type="caution">
    <text evidence="2">The sequence shown here is derived from an EMBL/GenBank/DDBJ whole genome shotgun (WGS) entry which is preliminary data.</text>
</comment>
<dbReference type="FunFam" id="3.90.79.10:FF:000019">
    <property type="entry name" value="Thiamin pyrophosphokinase, putative"/>
    <property type="match status" value="1"/>
</dbReference>
<accession>A0A2T6ZQ15</accession>
<dbReference type="Gene3D" id="3.90.79.10">
    <property type="entry name" value="Nucleoside Triphosphate Pyrophosphohydrolase"/>
    <property type="match status" value="1"/>
</dbReference>
<dbReference type="InterPro" id="IPR031804">
    <property type="entry name" value="DUF4743"/>
</dbReference>
<evidence type="ECO:0000313" key="3">
    <source>
        <dbReference type="Proteomes" id="UP000244722"/>
    </source>
</evidence>
<dbReference type="Pfam" id="PF00293">
    <property type="entry name" value="NUDIX"/>
    <property type="match status" value="1"/>
</dbReference>
<dbReference type="CDD" id="cd03676">
    <property type="entry name" value="NUDIX_Tnr3_like"/>
    <property type="match status" value="1"/>
</dbReference>
<evidence type="ECO:0000313" key="2">
    <source>
        <dbReference type="EMBL" id="PUU77524.1"/>
    </source>
</evidence>
<gene>
    <name evidence="2" type="ORF">B9Z19DRAFT_1050046</name>
</gene>
<dbReference type="PANTHER" id="PTHR13622:SF8">
    <property type="entry name" value="THIAMIN PYROPHOSPHOKINASE 1"/>
    <property type="match status" value="1"/>
</dbReference>
<dbReference type="OrthoDB" id="10261522at2759"/>
<dbReference type="PROSITE" id="PS51462">
    <property type="entry name" value="NUDIX"/>
    <property type="match status" value="1"/>
</dbReference>
<name>A0A2T6ZQ15_TUBBO</name>
<dbReference type="InterPro" id="IPR015797">
    <property type="entry name" value="NUDIX_hydrolase-like_dom_sf"/>
</dbReference>
<dbReference type="EMBL" id="NESQ01000150">
    <property type="protein sequence ID" value="PUU77524.1"/>
    <property type="molecule type" value="Genomic_DNA"/>
</dbReference>
<dbReference type="GO" id="GO:0044715">
    <property type="term" value="F:8-oxo-dGDP phosphatase activity"/>
    <property type="evidence" value="ECO:0007669"/>
    <property type="project" value="UniProtKB-ARBA"/>
</dbReference>
<feature type="domain" description="Nudix hydrolase" evidence="1">
    <location>
        <begin position="136"/>
        <end position="282"/>
    </location>
</feature>
<proteinExistence type="predicted"/>
<keyword evidence="3" id="KW-1185">Reference proteome</keyword>
<dbReference type="PANTHER" id="PTHR13622">
    <property type="entry name" value="THIAMIN PYROPHOSPHOKINASE"/>
    <property type="match status" value="1"/>
</dbReference>
<dbReference type="Pfam" id="PF15916">
    <property type="entry name" value="DUF4743"/>
    <property type="match status" value="1"/>
</dbReference>
<dbReference type="STRING" id="42251.A0A2T6ZQ15"/>
<dbReference type="InterPro" id="IPR000086">
    <property type="entry name" value="NUDIX_hydrolase_dom"/>
</dbReference>
<dbReference type="Proteomes" id="UP000244722">
    <property type="component" value="Unassembled WGS sequence"/>
</dbReference>
<protein>
    <submittedName>
        <fullName evidence="2">NUDIX hydrolase domain-like protein</fullName>
    </submittedName>
</protein>